<name>A0A1H4M2J1_9NOCA</name>
<proteinExistence type="predicted"/>
<keyword evidence="2" id="KW-1185">Reference proteome</keyword>
<gene>
    <name evidence="1" type="ORF">SAMN04490239_1595</name>
</gene>
<accession>A0A1H4M2J1</accession>
<dbReference type="RefSeq" id="WP_143051370.1">
    <property type="nucleotide sequence ID" value="NZ_FNSV01000005.1"/>
</dbReference>
<evidence type="ECO:0000313" key="1">
    <source>
        <dbReference type="EMBL" id="SEB77173.1"/>
    </source>
</evidence>
<organism evidence="1 2">
    <name type="scientific">Rhodococcus koreensis</name>
    <dbReference type="NCBI Taxonomy" id="99653"/>
    <lineage>
        <taxon>Bacteria</taxon>
        <taxon>Bacillati</taxon>
        <taxon>Actinomycetota</taxon>
        <taxon>Actinomycetes</taxon>
        <taxon>Mycobacteriales</taxon>
        <taxon>Nocardiaceae</taxon>
        <taxon>Rhodococcus</taxon>
    </lineage>
</organism>
<reference evidence="2" key="1">
    <citation type="submission" date="2016-10" db="EMBL/GenBank/DDBJ databases">
        <authorList>
            <person name="Varghese N."/>
            <person name="Submissions S."/>
        </authorList>
    </citation>
    <scope>NUCLEOTIDE SEQUENCE [LARGE SCALE GENOMIC DNA]</scope>
    <source>
        <strain evidence="2">DSM 44498</strain>
    </source>
</reference>
<evidence type="ECO:0000313" key="2">
    <source>
        <dbReference type="Proteomes" id="UP000183561"/>
    </source>
</evidence>
<dbReference type="AlphaFoldDB" id="A0A1H4M2J1"/>
<dbReference type="EMBL" id="FNSV01000005">
    <property type="protein sequence ID" value="SEB77173.1"/>
    <property type="molecule type" value="Genomic_DNA"/>
</dbReference>
<dbReference type="OrthoDB" id="4451554at2"/>
<protein>
    <submittedName>
        <fullName evidence="1">Uncharacterized protein</fullName>
    </submittedName>
</protein>
<dbReference type="Proteomes" id="UP000183561">
    <property type="component" value="Unassembled WGS sequence"/>
</dbReference>
<sequence>MQTNQGCSVNELSEELFGGVHFLCRLFTEKRMPDGNPLRGRSVSEVNARDVSAESQAVIRYDLYRTFAVDRGPERIECRERAAAGGQLERT</sequence>